<evidence type="ECO:0000256" key="2">
    <source>
        <dbReference type="ARBA" id="ARBA00022692"/>
    </source>
</evidence>
<reference evidence="10 11" key="1">
    <citation type="journal article" date="2020" name="Fungal Divers.">
        <title>Resolving the Mortierellaceae phylogeny through synthesis of multi-gene phylogenetics and phylogenomics.</title>
        <authorList>
            <person name="Vandepol N."/>
            <person name="Liber J."/>
            <person name="Desiro A."/>
            <person name="Na H."/>
            <person name="Kennedy M."/>
            <person name="Barry K."/>
            <person name="Grigoriev I.V."/>
            <person name="Miller A.N."/>
            <person name="O'Donnell K."/>
            <person name="Stajich J.E."/>
            <person name="Bonito G."/>
        </authorList>
    </citation>
    <scope>NUCLEOTIDE SEQUENCE [LARGE SCALE GENOMIC DNA]</scope>
    <source>
        <strain evidence="10 11">AD045</strain>
    </source>
</reference>
<keyword evidence="5" id="KW-0813">Transport</keyword>
<proteinExistence type="predicted"/>
<feature type="transmembrane region" description="Helical" evidence="8">
    <location>
        <begin position="113"/>
        <end position="133"/>
    </location>
</feature>
<feature type="transmembrane region" description="Helical" evidence="8">
    <location>
        <begin position="153"/>
        <end position="173"/>
    </location>
</feature>
<dbReference type="Pfam" id="PF01794">
    <property type="entry name" value="Ferric_reduct"/>
    <property type="match status" value="1"/>
</dbReference>
<dbReference type="CDD" id="cd06186">
    <property type="entry name" value="NOX_Duox_like_FAD_NADP"/>
    <property type="match status" value="1"/>
</dbReference>
<dbReference type="SFLD" id="SFLDG01168">
    <property type="entry name" value="Ferric_reductase_subgroup_(FRE"/>
    <property type="match status" value="1"/>
</dbReference>
<dbReference type="InterPro" id="IPR017938">
    <property type="entry name" value="Riboflavin_synthase-like_b-brl"/>
</dbReference>
<dbReference type="PROSITE" id="PS51384">
    <property type="entry name" value="FAD_FR"/>
    <property type="match status" value="1"/>
</dbReference>
<feature type="compositionally biased region" description="Polar residues" evidence="7">
    <location>
        <begin position="565"/>
        <end position="588"/>
    </location>
</feature>
<keyword evidence="6 8" id="KW-0472">Membrane</keyword>
<dbReference type="PANTHER" id="PTHR11972:SF69">
    <property type="entry name" value="FERRIC REDUCTION OXIDASE 6-RELATED"/>
    <property type="match status" value="1"/>
</dbReference>
<feature type="region of interest" description="Disordered" evidence="7">
    <location>
        <begin position="549"/>
        <end position="588"/>
    </location>
</feature>
<comment type="subcellular location">
    <subcellularLocation>
        <location evidence="1">Membrane</location>
        <topology evidence="1">Multi-pass membrane protein</topology>
    </subcellularLocation>
</comment>
<keyword evidence="3 8" id="KW-1133">Transmembrane helix</keyword>
<dbReference type="EMBL" id="JAAAIM010000038">
    <property type="protein sequence ID" value="KAG0297190.1"/>
    <property type="molecule type" value="Genomic_DNA"/>
</dbReference>
<keyword evidence="4" id="KW-0560">Oxidoreductase</keyword>
<feature type="transmembrane region" description="Helical" evidence="8">
    <location>
        <begin position="53"/>
        <end position="74"/>
    </location>
</feature>
<organism evidence="10 11">
    <name type="scientific">Linnemannia gamsii</name>
    <dbReference type="NCBI Taxonomy" id="64522"/>
    <lineage>
        <taxon>Eukaryota</taxon>
        <taxon>Fungi</taxon>
        <taxon>Fungi incertae sedis</taxon>
        <taxon>Mucoromycota</taxon>
        <taxon>Mortierellomycotina</taxon>
        <taxon>Mortierellomycetes</taxon>
        <taxon>Mortierellales</taxon>
        <taxon>Mortierellaceae</taxon>
        <taxon>Linnemannia</taxon>
    </lineage>
</organism>
<dbReference type="InterPro" id="IPR017927">
    <property type="entry name" value="FAD-bd_FR_type"/>
</dbReference>
<dbReference type="Gene3D" id="3.40.50.80">
    <property type="entry name" value="Nucleotide-binding domain of ferredoxin-NADP reductase (FNR) module"/>
    <property type="match status" value="1"/>
</dbReference>
<evidence type="ECO:0000256" key="3">
    <source>
        <dbReference type="ARBA" id="ARBA00022989"/>
    </source>
</evidence>
<feature type="transmembrane region" description="Helical" evidence="8">
    <location>
        <begin position="710"/>
        <end position="734"/>
    </location>
</feature>
<evidence type="ECO:0000256" key="6">
    <source>
        <dbReference type="ARBA" id="ARBA00023136"/>
    </source>
</evidence>
<dbReference type="InterPro" id="IPR050369">
    <property type="entry name" value="RBOH/FRE"/>
</dbReference>
<keyword evidence="5" id="KW-0406">Ion transport</keyword>
<keyword evidence="11" id="KW-1185">Reference proteome</keyword>
<dbReference type="Pfam" id="PF08022">
    <property type="entry name" value="FAD_binding_8"/>
    <property type="match status" value="1"/>
</dbReference>
<dbReference type="InterPro" id="IPR013130">
    <property type="entry name" value="Fe3_Rdtase_TM_dom"/>
</dbReference>
<dbReference type="SFLD" id="SFLDS00052">
    <property type="entry name" value="Ferric_Reductase_Domain"/>
    <property type="match status" value="1"/>
</dbReference>
<evidence type="ECO:0000256" key="7">
    <source>
        <dbReference type="SAM" id="MobiDB-lite"/>
    </source>
</evidence>
<feature type="transmembrane region" description="Helical" evidence="8">
    <location>
        <begin position="194"/>
        <end position="213"/>
    </location>
</feature>
<evidence type="ECO:0000313" key="11">
    <source>
        <dbReference type="Proteomes" id="UP001194696"/>
    </source>
</evidence>
<gene>
    <name evidence="10" type="ORF">BGZ96_007399</name>
</gene>
<feature type="transmembrane region" description="Helical" evidence="8">
    <location>
        <begin position="287"/>
        <end position="305"/>
    </location>
</feature>
<protein>
    <recommendedName>
        <fullName evidence="9">FAD-binding FR-type domain-containing protein</fullName>
    </recommendedName>
</protein>
<evidence type="ECO:0000313" key="10">
    <source>
        <dbReference type="EMBL" id="KAG0297190.1"/>
    </source>
</evidence>
<feature type="transmembrane region" description="Helical" evidence="8">
    <location>
        <begin position="233"/>
        <end position="253"/>
    </location>
</feature>
<evidence type="ECO:0000256" key="1">
    <source>
        <dbReference type="ARBA" id="ARBA00004141"/>
    </source>
</evidence>
<dbReference type="InterPro" id="IPR039261">
    <property type="entry name" value="FNR_nucleotide-bd"/>
</dbReference>
<evidence type="ECO:0000259" key="9">
    <source>
        <dbReference type="PROSITE" id="PS51384"/>
    </source>
</evidence>
<feature type="domain" description="FAD-binding FR-type" evidence="9">
    <location>
        <begin position="302"/>
        <end position="420"/>
    </location>
</feature>
<dbReference type="InterPro" id="IPR013112">
    <property type="entry name" value="FAD-bd_8"/>
</dbReference>
<evidence type="ECO:0000256" key="8">
    <source>
        <dbReference type="SAM" id="Phobius"/>
    </source>
</evidence>
<dbReference type="PANTHER" id="PTHR11972">
    <property type="entry name" value="NADPH OXIDASE"/>
    <property type="match status" value="1"/>
</dbReference>
<feature type="transmembrane region" description="Helical" evidence="8">
    <location>
        <begin position="260"/>
        <end position="281"/>
    </location>
</feature>
<dbReference type="Proteomes" id="UP001194696">
    <property type="component" value="Unassembled WGS sequence"/>
</dbReference>
<keyword evidence="2 8" id="KW-0812">Transmembrane</keyword>
<comment type="caution">
    <text evidence="10">The sequence shown here is derived from an EMBL/GenBank/DDBJ whole genome shotgun (WGS) entry which is preliminary data.</text>
</comment>
<dbReference type="Gene3D" id="2.40.30.10">
    <property type="entry name" value="Translation factors"/>
    <property type="match status" value="1"/>
</dbReference>
<sequence>MAISFKVPRLLSPFYVFILICTLIPIAYSAGDYWFTWQLKINANYFYNERDYYVLGLCIAPSVLGHIATIWGHYYRAEREFQHSIAKVTTPASVNQKISLWERHIWWGYTVKYWIMVAFTVLLNVAWFVTPMVTGTGRMIERFGHLGGISRMVGNASGYCVVACCGMILFLVLRRSMLHAIGFTYSEIVPLHRWLGAAIVGWSTIHTAGYMIFLGSEGRLQSDINFYDTSRGTLNMMGVFAYGAVCLLGLGAIPQIRRRFYLLFLSTHRFFTAVFFIGMITHFPNPMLWYYLLPTIVLFLVDRFVPKVMQARTVLPEATCTFNSDADIIRMTFTSPEPLKPYYPGDYISVQIPKIGTVYHPFTIASYWPEDPYSMTLYIRTFEDSKLSWTCNLAKLCGNDDKRIRVRANVDGVFGDRRHDYLKSETMIIFVAGAAITTFMSLIKAIAAQITASDEPLRMQLYLICTFRTRSELHAYGSFLHQITRDPRFTSWLHVEIFVSRPDKPQTLLGAHAHVVKNDIQVPSKSKRKEKKKRFMSFKRTGSMLKRALSGRTIVAENEKPTAASPATSITDEKTAANSEDSSLRRSGSVHTIVDLEDIAEETADSSSSSSSNSDITKEKAALAAKEPLSANAPTRAATYVDQPLPTFQASNSTAVATKWAKLDLLVTCTILFIPLAAWCVARTVSWEGPTNWCPTTKLRGTVISAKCRWTYALIPGVIQIIIASIAGYFAVWLARTVLLRRGRDVETGLPYPDFETEDERLAIEDGNWDEGDVVYSKGRLDVKKAIQGFVDAGVGKKENGHGLVSVFGGGPDGFVAMIEKQSKAANWSVDFHRETWAP</sequence>
<accession>A0ABQ7KDZ4</accession>
<dbReference type="SUPFAM" id="SSF63380">
    <property type="entry name" value="Riboflavin synthase domain-like"/>
    <property type="match status" value="1"/>
</dbReference>
<evidence type="ECO:0000256" key="5">
    <source>
        <dbReference type="ARBA" id="ARBA00023065"/>
    </source>
</evidence>
<feature type="transmembrane region" description="Helical" evidence="8">
    <location>
        <begin position="427"/>
        <end position="447"/>
    </location>
</feature>
<name>A0ABQ7KDZ4_9FUNG</name>
<evidence type="ECO:0000256" key="4">
    <source>
        <dbReference type="ARBA" id="ARBA00023002"/>
    </source>
</evidence>